<comment type="caution">
    <text evidence="2">The sequence shown here is derived from an EMBL/GenBank/DDBJ whole genome shotgun (WGS) entry which is preliminary data.</text>
</comment>
<dbReference type="Pfam" id="PF18759">
    <property type="entry name" value="Plavaka"/>
    <property type="match status" value="2"/>
</dbReference>
<organism evidence="2 3">
    <name type="scientific">Suillus discolor</name>
    <dbReference type="NCBI Taxonomy" id="1912936"/>
    <lineage>
        <taxon>Eukaryota</taxon>
        <taxon>Fungi</taxon>
        <taxon>Dikarya</taxon>
        <taxon>Basidiomycota</taxon>
        <taxon>Agaricomycotina</taxon>
        <taxon>Agaricomycetes</taxon>
        <taxon>Agaricomycetidae</taxon>
        <taxon>Boletales</taxon>
        <taxon>Suillineae</taxon>
        <taxon>Suillaceae</taxon>
        <taxon>Suillus</taxon>
    </lineage>
</organism>
<dbReference type="InterPro" id="IPR049233">
    <property type="entry name" value="DUF6830"/>
</dbReference>
<dbReference type="AlphaFoldDB" id="A0A9P7FB81"/>
<feature type="domain" description="DUF6830" evidence="1">
    <location>
        <begin position="596"/>
        <end position="753"/>
    </location>
</feature>
<dbReference type="GeneID" id="64701936"/>
<keyword evidence="3" id="KW-1185">Reference proteome</keyword>
<dbReference type="Proteomes" id="UP000823399">
    <property type="component" value="Unassembled WGS sequence"/>
</dbReference>
<dbReference type="EMBL" id="JABBWM010000015">
    <property type="protein sequence ID" value="KAG2112211.1"/>
    <property type="molecule type" value="Genomic_DNA"/>
</dbReference>
<name>A0A9P7FB81_9AGAM</name>
<evidence type="ECO:0000313" key="3">
    <source>
        <dbReference type="Proteomes" id="UP000823399"/>
    </source>
</evidence>
<dbReference type="InterPro" id="IPR041078">
    <property type="entry name" value="Plavaka"/>
</dbReference>
<dbReference type="RefSeq" id="XP_041295142.1">
    <property type="nucleotide sequence ID" value="XM_041439677.1"/>
</dbReference>
<evidence type="ECO:0000313" key="2">
    <source>
        <dbReference type="EMBL" id="KAG2112211.1"/>
    </source>
</evidence>
<accession>A0A9P7FB81</accession>
<reference evidence="2" key="1">
    <citation type="journal article" date="2020" name="New Phytol.">
        <title>Comparative genomics reveals dynamic genome evolution in host specialist ectomycorrhizal fungi.</title>
        <authorList>
            <person name="Lofgren L.A."/>
            <person name="Nguyen N.H."/>
            <person name="Vilgalys R."/>
            <person name="Ruytinx J."/>
            <person name="Liao H.L."/>
            <person name="Branco S."/>
            <person name="Kuo A."/>
            <person name="LaButti K."/>
            <person name="Lipzen A."/>
            <person name="Andreopoulos W."/>
            <person name="Pangilinan J."/>
            <person name="Riley R."/>
            <person name="Hundley H."/>
            <person name="Na H."/>
            <person name="Barry K."/>
            <person name="Grigoriev I.V."/>
            <person name="Stajich J.E."/>
            <person name="Kennedy P.G."/>
        </authorList>
    </citation>
    <scope>NUCLEOTIDE SEQUENCE</scope>
    <source>
        <strain evidence="2">FC423</strain>
    </source>
</reference>
<dbReference type="OrthoDB" id="3232986at2759"/>
<gene>
    <name evidence="2" type="ORF">F5147DRAFT_744531</name>
</gene>
<protein>
    <recommendedName>
        <fullName evidence="1">DUF6830 domain-containing protein</fullName>
    </recommendedName>
</protein>
<sequence>MTGTTTRTPSPSWGDRVLGKPYVERFEGAAKVFRSSQTFQDRFNMDPYSHHRKDNLYYPFASLQDWELGKFLLCSSLSMAAIDEFLKLELVKSLPLSFYTAKELCGRAELLPSVPKWQYCTISTTHPTKQPLYLYWCDPLDCIESLFSHLHFVKQIDLMPTCVYNPVYHTVRMYSEWMTGDAAWSMQSQLPEGATLLGVILSSDKTNITNMTGGRVAHPLLISLTNIKMATQNKASSHAFLLMALLPIAKFLHPVKRLQSVLEARLVHQCLDIILEPLKQAARIGQMMSDPLASIECDPLDVEAYFTACAPFCLSGVARPFWCDWPLADPPCFVTPEGLHHWHHAFYDHDVQWCLRAVGMEELDFHFSVLQPLTMFRHFKDGISNLKQVTGRVQRDLQHYTVALIADAAPPGVVIAIRALMDFRYLSQATVINEVHCQKILNALQEFHEHKQDIIACGARRGAKSKNVLNNWHIPKLELMQSVVPSIHQVGSLLKWSADTTEHAHISLIKDSADSTNNNNVDAQICRFLDRVEKCQSLQTTTSIITQLSQSQAQATSSQAMDDDLGLDDEGADVDEADIQAAAVDYLWEPKCPVTNFFKKAEQVSLNIKAARPHCTFVVGTSTAIHLNFDPSLQHIPVNIVAEIFSLPDLQGALADYIQQEGHSRTSQGFHKLEGQHHAVPDTPLPFDDLMVWFKVWVQQVSFYSQSVTPPALTINASPPSTTRKYGHYDAAIFAVNDTEVEQWPASGLKGVLECTTQMHVLKCAMRSAGVPFGGILLLDQLCAFAHIVPRFGCIADVHLTAQNSAHSAQIFLLNKYIDKEFYYAISNS</sequence>
<dbReference type="Pfam" id="PF20722">
    <property type="entry name" value="DUF6830"/>
    <property type="match status" value="1"/>
</dbReference>
<evidence type="ECO:0000259" key="1">
    <source>
        <dbReference type="Pfam" id="PF20722"/>
    </source>
</evidence>
<proteinExistence type="predicted"/>